<proteinExistence type="predicted"/>
<keyword evidence="1" id="KW-1133">Transmembrane helix</keyword>
<evidence type="ECO:0000256" key="1">
    <source>
        <dbReference type="SAM" id="Phobius"/>
    </source>
</evidence>
<evidence type="ECO:0000313" key="4">
    <source>
        <dbReference type="EMBL" id="CDT16862.1"/>
    </source>
</evidence>
<reference evidence="2" key="1">
    <citation type="submission" date="2014-07" db="EMBL/GenBank/DDBJ databases">
        <authorList>
            <person name="Monot Marc"/>
        </authorList>
    </citation>
    <scope>NUCLEOTIDE SEQUENCE</scope>
    <source>
        <strain evidence="4">7032989</strain>
        <strain evidence="3">7032994</strain>
    </source>
</reference>
<keyword evidence="1" id="KW-0812">Transmembrane</keyword>
<dbReference type="RefSeq" id="WP_021366796.1">
    <property type="nucleotide sequence ID" value="NZ_BBYB01000003.1"/>
</dbReference>
<protein>
    <submittedName>
        <fullName evidence="3">Putative exported protein</fullName>
    </submittedName>
</protein>
<dbReference type="EMBL" id="LK932403">
    <property type="protein sequence ID" value="CDS88242.1"/>
    <property type="molecule type" value="Genomic_DNA"/>
</dbReference>
<feature type="transmembrane region" description="Helical" evidence="1">
    <location>
        <begin position="7"/>
        <end position="26"/>
    </location>
</feature>
<organism evidence="2">
    <name type="scientific">Clostridioides difficile</name>
    <name type="common">Peptoclostridium difficile</name>
    <dbReference type="NCBI Taxonomy" id="1496"/>
    <lineage>
        <taxon>Bacteria</taxon>
        <taxon>Bacillati</taxon>
        <taxon>Bacillota</taxon>
        <taxon>Clostridia</taxon>
        <taxon>Peptostreptococcales</taxon>
        <taxon>Peptostreptococcaceae</taxon>
        <taxon>Clostridioides</taxon>
    </lineage>
</organism>
<accession>A0A069AB77</accession>
<evidence type="ECO:0000313" key="2">
    <source>
        <dbReference type="EMBL" id="CDS88115.1"/>
    </source>
</evidence>
<sequence>MGKVAKILLSLIVIVLVLAGIVVYILTPKERYDVSSQNNKIIDEEYLSKGSYINSMEVVKNPLRMVGKISVSEEEFKNLIYTLMQKHGINELENNFVEMKNGKIKVAGPYKVFGLVNSQYELELRPTLKDGNLVVSLENVKIGKFKLSDKMLEKILSNYNKKVPFEVNGNKITLEKSYLYPVTLKNISIKKGNVDLDMEVEIDLKSQINGALGYLKDSGKVQDILNHLINLKKTSVG</sequence>
<name>A0A069AB77_CLODI</name>
<gene>
    <name evidence="4" type="ORF">BN1095_330358</name>
    <name evidence="2" type="ORF">BN1096_630205</name>
    <name evidence="3" type="ORF">BN1097_640066</name>
</gene>
<keyword evidence="1" id="KW-0472">Membrane</keyword>
<dbReference type="AlphaFoldDB" id="A0A069AB77"/>
<dbReference type="EMBL" id="LK932994">
    <property type="protein sequence ID" value="CDT16862.1"/>
    <property type="molecule type" value="Genomic_DNA"/>
</dbReference>
<dbReference type="EMBL" id="LK932517">
    <property type="protein sequence ID" value="CDS88115.1"/>
    <property type="molecule type" value="Genomic_DNA"/>
</dbReference>
<evidence type="ECO:0000313" key="3">
    <source>
        <dbReference type="EMBL" id="CDS88242.1"/>
    </source>
</evidence>